<feature type="transmembrane region" description="Helical" evidence="1">
    <location>
        <begin position="265"/>
        <end position="288"/>
    </location>
</feature>
<dbReference type="RefSeq" id="XP_002959106.1">
    <property type="nucleotide sequence ID" value="XM_002959060.1"/>
</dbReference>
<dbReference type="AlphaFoldDB" id="D8UKB4"/>
<dbReference type="GeneID" id="9625921"/>
<reference evidence="2 3" key="1">
    <citation type="journal article" date="2010" name="Science">
        <title>Genomic analysis of organismal complexity in the multicellular green alga Volvox carteri.</title>
        <authorList>
            <person name="Prochnik S.E."/>
            <person name="Umen J."/>
            <person name="Nedelcu A.M."/>
            <person name="Hallmann A."/>
            <person name="Miller S.M."/>
            <person name="Nishii I."/>
            <person name="Ferris P."/>
            <person name="Kuo A."/>
            <person name="Mitros T."/>
            <person name="Fritz-Laylin L.K."/>
            <person name="Hellsten U."/>
            <person name="Chapman J."/>
            <person name="Simakov O."/>
            <person name="Rensing S.A."/>
            <person name="Terry A."/>
            <person name="Pangilinan J."/>
            <person name="Kapitonov V."/>
            <person name="Jurka J."/>
            <person name="Salamov A."/>
            <person name="Shapiro H."/>
            <person name="Schmutz J."/>
            <person name="Grimwood J."/>
            <person name="Lindquist E."/>
            <person name="Lucas S."/>
            <person name="Grigoriev I.V."/>
            <person name="Schmitt R."/>
            <person name="Kirk D."/>
            <person name="Rokhsar D.S."/>
        </authorList>
    </citation>
    <scope>NUCLEOTIDE SEQUENCE [LARGE SCALE GENOMIC DNA]</scope>
    <source>
        <strain evidence="3">f. Nagariensis / Eve</strain>
    </source>
</reference>
<protein>
    <submittedName>
        <fullName evidence="2">Uncharacterized protein</fullName>
    </submittedName>
</protein>
<evidence type="ECO:0000313" key="2">
    <source>
        <dbReference type="EMBL" id="EFJ39834.1"/>
    </source>
</evidence>
<dbReference type="InterPro" id="IPR029787">
    <property type="entry name" value="Nucleotide_cyclase"/>
</dbReference>
<dbReference type="SUPFAM" id="SSF55073">
    <property type="entry name" value="Nucleotide cyclase"/>
    <property type="match status" value="1"/>
</dbReference>
<dbReference type="STRING" id="3068.D8UKB4"/>
<dbReference type="InterPro" id="IPR050697">
    <property type="entry name" value="Adenylyl/Guanylyl_Cyclase_3/4"/>
</dbReference>
<dbReference type="PANTHER" id="PTHR43081:SF1">
    <property type="entry name" value="ADENYLATE CYCLASE, TERMINAL-DIFFERENTIATION SPECIFIC"/>
    <property type="match status" value="1"/>
</dbReference>
<gene>
    <name evidence="2" type="ORF">VOLCADRAFT_100490</name>
</gene>
<dbReference type="OrthoDB" id="551218at2759"/>
<dbReference type="KEGG" id="vcn:VOLCADRAFT_100490"/>
<dbReference type="Proteomes" id="UP000001058">
    <property type="component" value="Unassembled WGS sequence"/>
</dbReference>
<evidence type="ECO:0000313" key="3">
    <source>
        <dbReference type="Proteomes" id="UP000001058"/>
    </source>
</evidence>
<dbReference type="PANTHER" id="PTHR43081">
    <property type="entry name" value="ADENYLATE CYCLASE, TERMINAL-DIFFERENTIATION SPECIFIC-RELATED"/>
    <property type="match status" value="1"/>
</dbReference>
<keyword evidence="3" id="KW-1185">Reference proteome</keyword>
<dbReference type="Gene3D" id="3.30.70.1230">
    <property type="entry name" value="Nucleotide cyclase"/>
    <property type="match status" value="1"/>
</dbReference>
<keyword evidence="1" id="KW-0472">Membrane</keyword>
<keyword evidence="1" id="KW-0812">Transmembrane</keyword>
<name>D8UKB4_VOLCA</name>
<dbReference type="EMBL" id="GL378442">
    <property type="protein sequence ID" value="EFJ39834.1"/>
    <property type="molecule type" value="Genomic_DNA"/>
</dbReference>
<evidence type="ECO:0000256" key="1">
    <source>
        <dbReference type="SAM" id="Phobius"/>
    </source>
</evidence>
<proteinExistence type="predicted"/>
<dbReference type="InParanoid" id="D8UKB4"/>
<sequence>MSSYVQVDIRGTGMLYSSSLGSMAAPAADNAPAAAAASATAAPSGHQPPCVLPEGFVNSKEYLLHSWAASEGDATAWPTGLLACSSFLYRREVPTANGNDSSETHSTSTSYPTAATISTQEIETASKPVAASEQQLARTAADAGGNVLGLLASGSCGGAPPRQSVASTAVHAGGVATTLLLFSPSYWGFGTCVCLRVLGSGTKSVAELGAETAAEVPLPARSAAYILAAAVDKPTQPSPALAPEPAAAAGTAAPTVEGGKVPLRVMLSVVIPVGIAALCGWVVLLVILCSRGSSCSRWAGATASTIKPAALRVDVASGPSMAGMCNTAAAATALAGATSPRVSGGDAGAAAFAATAAAAAVTTLTREEAFPSSLSATKRSKPPGSFPALFGDSVTLVATDVEGSTELWEWQPDVMNTALALHDKLARLTIATCCGYEVYLRRHLVKWEMVMKSLIIIKNSKQVVIGGDMSALLSAPHESRPNCCYAV</sequence>
<accession>D8UKB4</accession>
<organism evidence="3">
    <name type="scientific">Volvox carteri f. nagariensis</name>
    <dbReference type="NCBI Taxonomy" id="3068"/>
    <lineage>
        <taxon>Eukaryota</taxon>
        <taxon>Viridiplantae</taxon>
        <taxon>Chlorophyta</taxon>
        <taxon>core chlorophytes</taxon>
        <taxon>Chlorophyceae</taxon>
        <taxon>CS clade</taxon>
        <taxon>Chlamydomonadales</taxon>
        <taxon>Volvocaceae</taxon>
        <taxon>Volvox</taxon>
    </lineage>
</organism>
<keyword evidence="1" id="KW-1133">Transmembrane helix</keyword>